<keyword evidence="2" id="KW-1133">Transmembrane helix</keyword>
<reference evidence="4 5" key="1">
    <citation type="submission" date="2020-08" db="EMBL/GenBank/DDBJ databases">
        <title>Genomic Encyclopedia of Type Strains, Phase IV (KMG-IV): sequencing the most valuable type-strain genomes for metagenomic binning, comparative biology and taxonomic classification.</title>
        <authorList>
            <person name="Goeker M."/>
        </authorList>
    </citation>
    <scope>NUCLEOTIDE SEQUENCE [LARGE SCALE GENOMIC DNA]</scope>
    <source>
        <strain evidence="4 5">DSM 103526</strain>
    </source>
</reference>
<keyword evidence="2" id="KW-0812">Transmembrane</keyword>
<keyword evidence="4" id="KW-0808">Transferase</keyword>
<accession>A0A841KSH1</accession>
<proteinExistence type="inferred from homology"/>
<evidence type="ECO:0000259" key="3">
    <source>
        <dbReference type="Pfam" id="PF02397"/>
    </source>
</evidence>
<dbReference type="PANTHER" id="PTHR30576:SF8">
    <property type="entry name" value="UNDECAPRENYL-PHOSPHATE GALACTOSE PHOSPHOTRANSFERASE"/>
    <property type="match status" value="1"/>
</dbReference>
<dbReference type="Proteomes" id="UP000579281">
    <property type="component" value="Unassembled WGS sequence"/>
</dbReference>
<comment type="caution">
    <text evidence="4">The sequence shown here is derived from an EMBL/GenBank/DDBJ whole genome shotgun (WGS) entry which is preliminary data.</text>
</comment>
<name>A0A841KSH1_9FIRM</name>
<dbReference type="InterPro" id="IPR003362">
    <property type="entry name" value="Bact_transf"/>
</dbReference>
<evidence type="ECO:0000256" key="2">
    <source>
        <dbReference type="SAM" id="Phobius"/>
    </source>
</evidence>
<dbReference type="PANTHER" id="PTHR30576">
    <property type="entry name" value="COLANIC BIOSYNTHESIS UDP-GLUCOSE LIPID CARRIER TRANSFERASE"/>
    <property type="match status" value="1"/>
</dbReference>
<dbReference type="EMBL" id="JACHEN010000014">
    <property type="protein sequence ID" value="MBB6216367.1"/>
    <property type="molecule type" value="Genomic_DNA"/>
</dbReference>
<keyword evidence="5" id="KW-1185">Reference proteome</keyword>
<dbReference type="RefSeq" id="WP_184310905.1">
    <property type="nucleotide sequence ID" value="NZ_JACHEN010000014.1"/>
</dbReference>
<evidence type="ECO:0000256" key="1">
    <source>
        <dbReference type="ARBA" id="ARBA00006464"/>
    </source>
</evidence>
<evidence type="ECO:0000313" key="4">
    <source>
        <dbReference type="EMBL" id="MBB6216367.1"/>
    </source>
</evidence>
<feature type="domain" description="Bacterial sugar transferase" evidence="3">
    <location>
        <begin position="13"/>
        <end position="187"/>
    </location>
</feature>
<organism evidence="4 5">
    <name type="scientific">Anaerosolibacter carboniphilus</name>
    <dbReference type="NCBI Taxonomy" id="1417629"/>
    <lineage>
        <taxon>Bacteria</taxon>
        <taxon>Bacillati</taxon>
        <taxon>Bacillota</taxon>
        <taxon>Clostridia</taxon>
        <taxon>Peptostreptococcales</taxon>
        <taxon>Thermotaleaceae</taxon>
        <taxon>Anaerosolibacter</taxon>
    </lineage>
</organism>
<dbReference type="GO" id="GO:0016780">
    <property type="term" value="F:phosphotransferase activity, for other substituted phosphate groups"/>
    <property type="evidence" value="ECO:0007669"/>
    <property type="project" value="TreeGrafter"/>
</dbReference>
<comment type="similarity">
    <text evidence="1">Belongs to the bacterial sugar transferase family.</text>
</comment>
<feature type="transmembrane region" description="Helical" evidence="2">
    <location>
        <begin position="20"/>
        <end position="39"/>
    </location>
</feature>
<dbReference type="AlphaFoldDB" id="A0A841KSH1"/>
<sequence>MGRKKGFYEKFIKRSQDLVLSLVALILLSPILLIVAILVRTKLGSPILFIQDRPGLNEKIFKMYKFRTMTDEKDESGDLLPDSVRLTKFGKMLRATSLDELPELWNIVRGDMAIVGPRPLLVQYLELYSGHQKRRHEVRPGLSGHAQVNGRNTISWEDKFNLDVEYVDNVSFIGDWKIIFLTIKKVFVREGISSDTSVTMEPFRGSVNNTNS</sequence>
<evidence type="ECO:0000313" key="5">
    <source>
        <dbReference type="Proteomes" id="UP000579281"/>
    </source>
</evidence>
<dbReference type="Pfam" id="PF02397">
    <property type="entry name" value="Bac_transf"/>
    <property type="match status" value="1"/>
</dbReference>
<protein>
    <submittedName>
        <fullName evidence="4">Lipopolysaccharide/colanic/teichoic acid biosynthesis glycosyltransferase</fullName>
    </submittedName>
</protein>
<gene>
    <name evidence="4" type="ORF">HNQ80_002467</name>
</gene>
<keyword evidence="2" id="KW-0472">Membrane</keyword>